<dbReference type="Proteomes" id="UP001396334">
    <property type="component" value="Unassembled WGS sequence"/>
</dbReference>
<reference evidence="2 3" key="1">
    <citation type="journal article" date="2024" name="G3 (Bethesda)">
        <title>Genome assembly of Hibiscus sabdariffa L. provides insights into metabolisms of medicinal natural products.</title>
        <authorList>
            <person name="Kim T."/>
        </authorList>
    </citation>
    <scope>NUCLEOTIDE SEQUENCE [LARGE SCALE GENOMIC DNA]</scope>
    <source>
        <strain evidence="2">TK-2024</strain>
        <tissue evidence="2">Old leaves</tissue>
    </source>
</reference>
<gene>
    <name evidence="2" type="ORF">V6N11_035661</name>
</gene>
<organism evidence="2 3">
    <name type="scientific">Hibiscus sabdariffa</name>
    <name type="common">roselle</name>
    <dbReference type="NCBI Taxonomy" id="183260"/>
    <lineage>
        <taxon>Eukaryota</taxon>
        <taxon>Viridiplantae</taxon>
        <taxon>Streptophyta</taxon>
        <taxon>Embryophyta</taxon>
        <taxon>Tracheophyta</taxon>
        <taxon>Spermatophyta</taxon>
        <taxon>Magnoliopsida</taxon>
        <taxon>eudicotyledons</taxon>
        <taxon>Gunneridae</taxon>
        <taxon>Pentapetalae</taxon>
        <taxon>rosids</taxon>
        <taxon>malvids</taxon>
        <taxon>Malvales</taxon>
        <taxon>Malvaceae</taxon>
        <taxon>Malvoideae</taxon>
        <taxon>Hibiscus</taxon>
    </lineage>
</organism>
<dbReference type="SUPFAM" id="SSF48403">
    <property type="entry name" value="Ankyrin repeat"/>
    <property type="match status" value="1"/>
</dbReference>
<evidence type="ECO:0000313" key="3">
    <source>
        <dbReference type="Proteomes" id="UP001396334"/>
    </source>
</evidence>
<evidence type="ECO:0000313" key="2">
    <source>
        <dbReference type="EMBL" id="KAK8975603.1"/>
    </source>
</evidence>
<feature type="compositionally biased region" description="Polar residues" evidence="1">
    <location>
        <begin position="353"/>
        <end position="377"/>
    </location>
</feature>
<sequence>MYFRGSREMEGAADPSYYAPLVQSIILDNVTYLRRFLDTRPNCIDADIPFLCFPPGCKEELMVLKRTPLMIAAMSNSPKVVEYLLGKANVFKASPSDRATVFLCAEYNECSPTIINMLRDALVRVVPPPMNFNETSRQASFLSSTASHGQSLLDRLEQNIRTSCYSTGALGQRPSSSYLQLNWEMNGIVQEWKEPNILASSYVSSAVEERPLSSNRRLHWNINHTRQGREAKVMANSSAPCPGFMDENVQNRGNKNHIIQRRQEPNIPTPSDAADPSGGRTSSSNDQVHQNMNGSMQTSQEPNIPTSSDAGDPSGGRTSSSNDQVHQNMNGSMQTSQEPNIPTPSDAGDPSGGRTTSSNDQVHQNMNGSMQTSQEPNIPTPSDAGDHSGGRTSSSNDQAHQNMNDSMQEVQESETVINPSTLENAADVAYDLLKIFHLWIESWYNQLGESIKYKSMPNAAIRKKFIIYTSTNFFYTLLQGLAVET</sequence>
<feature type="compositionally biased region" description="Polar residues" evidence="1">
    <location>
        <begin position="279"/>
        <end position="309"/>
    </location>
</feature>
<accession>A0ABR2NHS3</accession>
<dbReference type="EMBL" id="JBBPBN010000142">
    <property type="protein sequence ID" value="KAK8975603.1"/>
    <property type="molecule type" value="Genomic_DNA"/>
</dbReference>
<dbReference type="InterPro" id="IPR036770">
    <property type="entry name" value="Ankyrin_rpt-contain_sf"/>
</dbReference>
<dbReference type="Pfam" id="PF00023">
    <property type="entry name" value="Ank"/>
    <property type="match status" value="1"/>
</dbReference>
<feature type="compositionally biased region" description="Polar residues" evidence="1">
    <location>
        <begin position="390"/>
        <end position="400"/>
    </location>
</feature>
<proteinExistence type="predicted"/>
<feature type="region of interest" description="Disordered" evidence="1">
    <location>
        <begin position="229"/>
        <end position="400"/>
    </location>
</feature>
<protein>
    <submittedName>
        <fullName evidence="2">Uncharacterized protein</fullName>
    </submittedName>
</protein>
<comment type="caution">
    <text evidence="2">The sequence shown here is derived from an EMBL/GenBank/DDBJ whole genome shotgun (WGS) entry which is preliminary data.</text>
</comment>
<name>A0ABR2NHS3_9ROSI</name>
<dbReference type="InterPro" id="IPR002110">
    <property type="entry name" value="Ankyrin_rpt"/>
</dbReference>
<feature type="compositionally biased region" description="Polar residues" evidence="1">
    <location>
        <begin position="316"/>
        <end position="340"/>
    </location>
</feature>
<evidence type="ECO:0000256" key="1">
    <source>
        <dbReference type="SAM" id="MobiDB-lite"/>
    </source>
</evidence>
<keyword evidence="3" id="KW-1185">Reference proteome</keyword>